<evidence type="ECO:0000313" key="2">
    <source>
        <dbReference type="EMBL" id="KAH7114490.1"/>
    </source>
</evidence>
<dbReference type="PANTHER" id="PTHR39599">
    <property type="entry name" value="GPI-ANCHORED PROTEIN (EUROFUNG)-RELATED-RELATED"/>
    <property type="match status" value="1"/>
</dbReference>
<reference evidence="2" key="1">
    <citation type="journal article" date="2021" name="Nat. Commun.">
        <title>Genetic determinants of endophytism in the Arabidopsis root mycobiome.</title>
        <authorList>
            <person name="Mesny F."/>
            <person name="Miyauchi S."/>
            <person name="Thiergart T."/>
            <person name="Pickel B."/>
            <person name="Atanasova L."/>
            <person name="Karlsson M."/>
            <person name="Huettel B."/>
            <person name="Barry K.W."/>
            <person name="Haridas S."/>
            <person name="Chen C."/>
            <person name="Bauer D."/>
            <person name="Andreopoulos W."/>
            <person name="Pangilinan J."/>
            <person name="LaButti K."/>
            <person name="Riley R."/>
            <person name="Lipzen A."/>
            <person name="Clum A."/>
            <person name="Drula E."/>
            <person name="Henrissat B."/>
            <person name="Kohler A."/>
            <person name="Grigoriev I.V."/>
            <person name="Martin F.M."/>
            <person name="Hacquard S."/>
        </authorList>
    </citation>
    <scope>NUCLEOTIDE SEQUENCE</scope>
    <source>
        <strain evidence="2">MPI-CAGE-CH-0243</strain>
    </source>
</reference>
<comment type="caution">
    <text evidence="2">The sequence shown here is derived from an EMBL/GenBank/DDBJ whole genome shotgun (WGS) entry which is preliminary data.</text>
</comment>
<keyword evidence="1" id="KW-0732">Signal</keyword>
<dbReference type="AlphaFoldDB" id="A0A9P9D819"/>
<feature type="chain" id="PRO_5040194678" evidence="1">
    <location>
        <begin position="18"/>
        <end position="270"/>
    </location>
</feature>
<evidence type="ECO:0000256" key="1">
    <source>
        <dbReference type="SAM" id="SignalP"/>
    </source>
</evidence>
<accession>A0A9P9D819</accession>
<dbReference type="EMBL" id="JAGMWT010000017">
    <property type="protein sequence ID" value="KAH7114490.1"/>
    <property type="molecule type" value="Genomic_DNA"/>
</dbReference>
<dbReference type="PANTHER" id="PTHR39599:SF1">
    <property type="entry name" value="GPI-ANCHORED PROTEIN (EUROFUNG)"/>
    <property type="match status" value="1"/>
</dbReference>
<sequence>MRLVLASLFLLFAIALAAPDSLADFIEPILERTPTQIDNETLAEGANLELLKRQNAGCATGYAACVNLNAAGLCCRTNQVCSADGVGNVACCPINAACTGTIRPVAGAPTVSTPPFATATTTQNPFATITTTAQPSFVQSGTGTYVRSTVPNSFYPFAFIPTTYTNAAACSSAYSTCQTDAASCTAALANGVQGITVTAPNGGATITAIPSLGLQSASAVCQSLSRLACYELDVRACAAFGGGTPGSGWKNCGNVYGMGAAGLAAGIILR</sequence>
<name>A0A9P9D819_9PLEO</name>
<evidence type="ECO:0000313" key="3">
    <source>
        <dbReference type="Proteomes" id="UP000700596"/>
    </source>
</evidence>
<proteinExistence type="predicted"/>
<gene>
    <name evidence="2" type="ORF">B0J11DRAFT_471801</name>
</gene>
<organism evidence="2 3">
    <name type="scientific">Dendryphion nanum</name>
    <dbReference type="NCBI Taxonomy" id="256645"/>
    <lineage>
        <taxon>Eukaryota</taxon>
        <taxon>Fungi</taxon>
        <taxon>Dikarya</taxon>
        <taxon>Ascomycota</taxon>
        <taxon>Pezizomycotina</taxon>
        <taxon>Dothideomycetes</taxon>
        <taxon>Pleosporomycetidae</taxon>
        <taxon>Pleosporales</taxon>
        <taxon>Torulaceae</taxon>
        <taxon>Dendryphion</taxon>
    </lineage>
</organism>
<dbReference type="OrthoDB" id="5410926at2759"/>
<dbReference type="Proteomes" id="UP000700596">
    <property type="component" value="Unassembled WGS sequence"/>
</dbReference>
<keyword evidence="3" id="KW-1185">Reference proteome</keyword>
<feature type="signal peptide" evidence="1">
    <location>
        <begin position="1"/>
        <end position="17"/>
    </location>
</feature>
<protein>
    <submittedName>
        <fullName evidence="2">Uncharacterized protein</fullName>
    </submittedName>
</protein>